<dbReference type="RefSeq" id="WP_029387826.1">
    <property type="nucleotide sequence ID" value="NZ_AZSD01000597.1"/>
</dbReference>
<dbReference type="Proteomes" id="UP000035016">
    <property type="component" value="Chromosome Chromosome"/>
</dbReference>
<sequence length="63" mass="7019">MKTCHQFKAVHAEYEREIGFMIAHSKRHEGRPAAKTSAKQAASTKQRMARALTSHVAHCPECG</sequence>
<evidence type="ECO:0000313" key="2">
    <source>
        <dbReference type="Proteomes" id="UP000035016"/>
    </source>
</evidence>
<name>A0A0F7VPS1_STRLW</name>
<accession>A0A0F7VPS1</accession>
<dbReference type="AlphaFoldDB" id="A0A0F7VPS1"/>
<organism evidence="1 2">
    <name type="scientific">Streptomyces leeuwenhoekii</name>
    <dbReference type="NCBI Taxonomy" id="1437453"/>
    <lineage>
        <taxon>Bacteria</taxon>
        <taxon>Bacillati</taxon>
        <taxon>Actinomycetota</taxon>
        <taxon>Actinomycetes</taxon>
        <taxon>Kitasatosporales</taxon>
        <taxon>Streptomycetaceae</taxon>
        <taxon>Streptomyces</taxon>
    </lineage>
</organism>
<dbReference type="KEGG" id="sle:sle_23390"/>
<reference evidence="1 2" key="1">
    <citation type="submission" date="2015-02" db="EMBL/GenBank/DDBJ databases">
        <authorList>
            <person name="Gomez-Escribano P.J."/>
        </authorList>
    </citation>
    <scope>NUCLEOTIDE SEQUENCE [LARGE SCALE GENOMIC DNA]</scope>
    <source>
        <strain evidence="2">C34 (DSM 42122 / NRRL B-24963)</strain>
    </source>
</reference>
<dbReference type="EMBL" id="LN831790">
    <property type="protein sequence ID" value="CQR61800.1"/>
    <property type="molecule type" value="Genomic_DNA"/>
</dbReference>
<evidence type="ECO:0000313" key="1">
    <source>
        <dbReference type="EMBL" id="CQR61800.1"/>
    </source>
</evidence>
<evidence type="ECO:0008006" key="3">
    <source>
        <dbReference type="Google" id="ProtNLM"/>
    </source>
</evidence>
<protein>
    <recommendedName>
        <fullName evidence="3">Transposase</fullName>
    </recommendedName>
</protein>
<gene>
    <name evidence="1" type="primary">sle_23390</name>
</gene>
<proteinExistence type="predicted"/>